<evidence type="ECO:0000259" key="6">
    <source>
        <dbReference type="SMART" id="SM00891"/>
    </source>
</evidence>
<dbReference type="GO" id="GO:0004518">
    <property type="term" value="F:nuclease activity"/>
    <property type="evidence" value="ECO:0007669"/>
    <property type="project" value="InterPro"/>
</dbReference>
<accession>A0A7K6R8V6</accession>
<evidence type="ECO:0000256" key="5">
    <source>
        <dbReference type="SAM" id="MobiDB-lite"/>
    </source>
</evidence>
<keyword evidence="8" id="KW-1185">Reference proteome</keyword>
<dbReference type="Proteomes" id="UP000580879">
    <property type="component" value="Unassembled WGS sequence"/>
</dbReference>
<dbReference type="AlphaFoldDB" id="A0A7K6R8V6"/>
<gene>
    <name evidence="7" type="primary">Fancm</name>
    <name evidence="7" type="ORF">CLIRUF_R15174</name>
</gene>
<evidence type="ECO:0000256" key="4">
    <source>
        <dbReference type="ARBA" id="ARBA00022840"/>
    </source>
</evidence>
<feature type="domain" description="ERCC4" evidence="6">
    <location>
        <begin position="242"/>
        <end position="325"/>
    </location>
</feature>
<name>A0A7K6R8V6_9PASS</name>
<dbReference type="GO" id="GO:0000400">
    <property type="term" value="F:four-way junction DNA binding"/>
    <property type="evidence" value="ECO:0007669"/>
    <property type="project" value="TreeGrafter"/>
</dbReference>
<proteinExistence type="predicted"/>
<dbReference type="Pfam" id="PF02732">
    <property type="entry name" value="ERCC4"/>
    <property type="match status" value="1"/>
</dbReference>
<evidence type="ECO:0000313" key="7">
    <source>
        <dbReference type="EMBL" id="NWW82433.1"/>
    </source>
</evidence>
<comment type="caution">
    <text evidence="7">The sequence shown here is derived from an EMBL/GenBank/DDBJ whole genome shotgun (WGS) entry which is preliminary data.</text>
</comment>
<reference evidence="7 8" key="1">
    <citation type="submission" date="2019-09" db="EMBL/GenBank/DDBJ databases">
        <title>Bird 10,000 Genomes (B10K) Project - Family phase.</title>
        <authorList>
            <person name="Zhang G."/>
        </authorList>
    </citation>
    <scope>NUCLEOTIDE SEQUENCE [LARGE SCALE GENOMIC DNA]</scope>
    <source>
        <strain evidence="7">B10K-DU-029-53</strain>
    </source>
</reference>
<evidence type="ECO:0000256" key="2">
    <source>
        <dbReference type="ARBA" id="ARBA00022801"/>
    </source>
</evidence>
<dbReference type="SMART" id="SM00891">
    <property type="entry name" value="ERCC4"/>
    <property type="match status" value="1"/>
</dbReference>
<feature type="compositionally biased region" description="Low complexity" evidence="5">
    <location>
        <begin position="154"/>
        <end position="164"/>
    </location>
</feature>
<feature type="compositionally biased region" description="Low complexity" evidence="5">
    <location>
        <begin position="208"/>
        <end position="229"/>
    </location>
</feature>
<sequence>MRGVYLSSVRSPALGSRYKMVHREFNSSAIFSQIPEQDTAYAEDSFCVGDEEEEAVRQSGCSEEEEECVDFALLSSEGPRLTRRRTRLQPAGPGGSPPVPVQRRKLSRIVVLSDSSEEEAAGSREKPLDPDCPRAQQGRAELPSAPSVQRSSVAGGAAAPQPGGKDWEAAEAEDLQPEQPGRSTSFPPAVPGSGNVDLQAPGEVQKKSPGSSSAPARAAATTPPSGTAGLCRGPDQPSPALCILADSREICSAPGVISCLRAEHGLGVHVCPLGSSDYVVSTRLAVERLLLSELLSPGNRSRLRERLRRLQAVVERICVIVETDRTRPGETSRLWRRTQYYDGILSGLVQAGIRILFSSCQEETAALLQELAVLEHRKGRAIPVPPELQGHGQAQLRFYLSIPGLSYAAALGLCRSFRSVAAVPPSSAPALAAGARLSLPRAEELLRFLRHRFDPQLLPQPLPARGKS</sequence>
<dbReference type="GO" id="GO:0036297">
    <property type="term" value="P:interstrand cross-link repair"/>
    <property type="evidence" value="ECO:0007669"/>
    <property type="project" value="TreeGrafter"/>
</dbReference>
<keyword evidence="1" id="KW-0547">Nucleotide-binding</keyword>
<evidence type="ECO:0000313" key="8">
    <source>
        <dbReference type="Proteomes" id="UP000580879"/>
    </source>
</evidence>
<keyword evidence="2" id="KW-0378">Hydrolase</keyword>
<keyword evidence="3" id="KW-0347">Helicase</keyword>
<feature type="non-terminal residue" evidence="7">
    <location>
        <position position="1"/>
    </location>
</feature>
<feature type="compositionally biased region" description="Basic and acidic residues" evidence="5">
    <location>
        <begin position="121"/>
        <end position="132"/>
    </location>
</feature>
<dbReference type="PANTHER" id="PTHR14025:SF20">
    <property type="entry name" value="FANCONI ANEMIA GROUP M PROTEIN"/>
    <property type="match status" value="1"/>
</dbReference>
<dbReference type="GO" id="GO:0045003">
    <property type="term" value="P:double-strand break repair via synthesis-dependent strand annealing"/>
    <property type="evidence" value="ECO:0007669"/>
    <property type="project" value="TreeGrafter"/>
</dbReference>
<dbReference type="PANTHER" id="PTHR14025">
    <property type="entry name" value="FANCONI ANEMIA GROUP M FANCM FAMILY MEMBER"/>
    <property type="match status" value="1"/>
</dbReference>
<dbReference type="OrthoDB" id="6513042at2759"/>
<dbReference type="GO" id="GO:0043138">
    <property type="term" value="F:3'-5' DNA helicase activity"/>
    <property type="evidence" value="ECO:0007669"/>
    <property type="project" value="TreeGrafter"/>
</dbReference>
<feature type="non-terminal residue" evidence="7">
    <location>
        <position position="468"/>
    </location>
</feature>
<dbReference type="Gene3D" id="1.10.150.20">
    <property type="entry name" value="5' to 3' exonuclease, C-terminal subdomain"/>
    <property type="match status" value="1"/>
</dbReference>
<dbReference type="GO" id="GO:0005524">
    <property type="term" value="F:ATP binding"/>
    <property type="evidence" value="ECO:0007669"/>
    <property type="project" value="UniProtKB-KW"/>
</dbReference>
<keyword evidence="4" id="KW-0067">ATP-binding</keyword>
<dbReference type="InterPro" id="IPR006166">
    <property type="entry name" value="ERCC4_domain"/>
</dbReference>
<organism evidence="7 8">
    <name type="scientific">Climacteris rufus</name>
    <name type="common">rufous treecreeper</name>
    <dbReference type="NCBI Taxonomy" id="47695"/>
    <lineage>
        <taxon>Eukaryota</taxon>
        <taxon>Metazoa</taxon>
        <taxon>Chordata</taxon>
        <taxon>Craniata</taxon>
        <taxon>Vertebrata</taxon>
        <taxon>Euteleostomi</taxon>
        <taxon>Archelosauria</taxon>
        <taxon>Archosauria</taxon>
        <taxon>Dinosauria</taxon>
        <taxon>Saurischia</taxon>
        <taxon>Theropoda</taxon>
        <taxon>Coelurosauria</taxon>
        <taxon>Aves</taxon>
        <taxon>Neognathae</taxon>
        <taxon>Neoaves</taxon>
        <taxon>Telluraves</taxon>
        <taxon>Australaves</taxon>
        <taxon>Passeriformes</taxon>
        <taxon>Climacteridae</taxon>
        <taxon>Climacteris</taxon>
    </lineage>
</organism>
<dbReference type="Gene3D" id="3.40.50.10130">
    <property type="match status" value="1"/>
</dbReference>
<protein>
    <submittedName>
        <fullName evidence="7">FANCM protein</fullName>
    </submittedName>
</protein>
<evidence type="ECO:0000256" key="1">
    <source>
        <dbReference type="ARBA" id="ARBA00022741"/>
    </source>
</evidence>
<dbReference type="EMBL" id="VZRZ01008257">
    <property type="protein sequence ID" value="NWW82433.1"/>
    <property type="molecule type" value="Genomic_DNA"/>
</dbReference>
<feature type="region of interest" description="Disordered" evidence="5">
    <location>
        <begin position="79"/>
        <end position="232"/>
    </location>
</feature>
<dbReference type="GO" id="GO:0009378">
    <property type="term" value="F:four-way junction helicase activity"/>
    <property type="evidence" value="ECO:0007669"/>
    <property type="project" value="TreeGrafter"/>
</dbReference>
<dbReference type="GO" id="GO:0016787">
    <property type="term" value="F:hydrolase activity"/>
    <property type="evidence" value="ECO:0007669"/>
    <property type="project" value="UniProtKB-KW"/>
</dbReference>
<dbReference type="SUPFAM" id="SSF52980">
    <property type="entry name" value="Restriction endonuclease-like"/>
    <property type="match status" value="1"/>
</dbReference>
<dbReference type="InterPro" id="IPR011335">
    <property type="entry name" value="Restrct_endonuc-II-like"/>
</dbReference>
<evidence type="ECO:0000256" key="3">
    <source>
        <dbReference type="ARBA" id="ARBA00022806"/>
    </source>
</evidence>